<evidence type="ECO:0000313" key="10">
    <source>
        <dbReference type="Proteomes" id="UP000076882"/>
    </source>
</evidence>
<dbReference type="Pfam" id="PF01625">
    <property type="entry name" value="PMSR"/>
    <property type="match status" value="1"/>
</dbReference>
<dbReference type="InterPro" id="IPR002569">
    <property type="entry name" value="Met_Sox_Rdtase_MsrA_dom"/>
</dbReference>
<dbReference type="GO" id="GO:0008113">
    <property type="term" value="F:peptide-methionine (S)-S-oxide reductase activity"/>
    <property type="evidence" value="ECO:0007669"/>
    <property type="project" value="UniProtKB-UniRule"/>
</dbReference>
<reference evidence="8 11" key="2">
    <citation type="submission" date="2016-08" db="EMBL/GenBank/DDBJ databases">
        <title>Genome sequencing of Lactobacillus plantarum JSA22, isolated from fermented soybean paste.</title>
        <authorList>
            <person name="Choi H.S."/>
        </authorList>
    </citation>
    <scope>NUCLEOTIDE SEQUENCE [LARGE SCALE GENOMIC DNA]</scope>
    <source>
        <strain evidence="8 11">JSA22</strain>
    </source>
</reference>
<dbReference type="EMBL" id="MCOL01000001">
    <property type="protein sequence ID" value="ODO61294.1"/>
    <property type="molecule type" value="Genomic_DNA"/>
</dbReference>
<accession>A0A166H9F9</accession>
<gene>
    <name evidence="5 8" type="primary">msrA</name>
    <name evidence="9" type="ORF">JH395_09735</name>
    <name evidence="7" type="ORF">Lp19_2791</name>
    <name evidence="8" type="ORF">LPJSA22_01267</name>
</gene>
<proteinExistence type="inferred from homology"/>
<dbReference type="CDD" id="cd21059">
    <property type="entry name" value="LciA-like"/>
    <property type="match status" value="1"/>
</dbReference>
<feature type="domain" description="Peptide methionine sulphoxide reductase MsrA" evidence="6">
    <location>
        <begin position="98"/>
        <end position="248"/>
    </location>
</feature>
<comment type="catalytic activity">
    <reaction evidence="3 5">
        <text>L-methionyl-[protein] + [thioredoxin]-disulfide + H2O = L-methionyl-(S)-S-oxide-[protein] + [thioredoxin]-dithiol</text>
        <dbReference type="Rhea" id="RHEA:14217"/>
        <dbReference type="Rhea" id="RHEA-COMP:10698"/>
        <dbReference type="Rhea" id="RHEA-COMP:10700"/>
        <dbReference type="Rhea" id="RHEA-COMP:12313"/>
        <dbReference type="Rhea" id="RHEA-COMP:12315"/>
        <dbReference type="ChEBI" id="CHEBI:15377"/>
        <dbReference type="ChEBI" id="CHEBI:16044"/>
        <dbReference type="ChEBI" id="CHEBI:29950"/>
        <dbReference type="ChEBI" id="CHEBI:44120"/>
        <dbReference type="ChEBI" id="CHEBI:50058"/>
        <dbReference type="EC" id="1.8.4.11"/>
    </reaction>
</comment>
<evidence type="ECO:0000313" key="9">
    <source>
        <dbReference type="EMBL" id="QQM60026.1"/>
    </source>
</evidence>
<feature type="active site" evidence="5">
    <location>
        <position position="104"/>
    </location>
</feature>
<evidence type="ECO:0000256" key="2">
    <source>
        <dbReference type="ARBA" id="ARBA00023002"/>
    </source>
</evidence>
<dbReference type="GO" id="GO:0030153">
    <property type="term" value="P:bacteriocin immunity"/>
    <property type="evidence" value="ECO:0007669"/>
    <property type="project" value="InterPro"/>
</dbReference>
<dbReference type="PATRIC" id="fig|1590.142.peg.1253"/>
<dbReference type="KEGG" id="lpb:SH83_05595"/>
<dbReference type="Proteomes" id="UP000094892">
    <property type="component" value="Unassembled WGS sequence"/>
</dbReference>
<dbReference type="NCBIfam" id="TIGR00401">
    <property type="entry name" value="msrA"/>
    <property type="match status" value="1"/>
</dbReference>
<evidence type="ECO:0000313" key="8">
    <source>
        <dbReference type="EMBL" id="ODO61294.1"/>
    </source>
</evidence>
<dbReference type="Proteomes" id="UP000076882">
    <property type="component" value="Unassembled WGS sequence"/>
</dbReference>
<evidence type="ECO:0000259" key="6">
    <source>
        <dbReference type="Pfam" id="PF01625"/>
    </source>
</evidence>
<reference evidence="9 12" key="3">
    <citation type="submission" date="2020-12" db="EMBL/GenBank/DDBJ databases">
        <title>Whole genome sequencing of Lactobacillus plantarum PC518.</title>
        <authorList>
            <person name="Guo Q."/>
        </authorList>
    </citation>
    <scope>NUCLEOTIDE SEQUENCE [LARGE SCALE GENOMIC DNA]</scope>
    <source>
        <strain evidence="9 12">PC518</strain>
    </source>
</reference>
<dbReference type="SUPFAM" id="SSF55068">
    <property type="entry name" value="Peptide methionine sulfoxide reductase"/>
    <property type="match status" value="1"/>
</dbReference>
<dbReference type="InterPro" id="IPR015046">
    <property type="entry name" value="LciA_Immunity-like"/>
</dbReference>
<protein>
    <recommendedName>
        <fullName evidence="5">Peptide methionine sulfoxide reductase MsrA</fullName>
        <shortName evidence="5">Protein-methionine-S-oxide reductase</shortName>
        <ecNumber evidence="5">1.8.4.11</ecNumber>
    </recommendedName>
    <alternativeName>
        <fullName evidence="5">Peptide-methionine (S)-S-oxide reductase</fullName>
        <shortName evidence="5">Peptide Met(O) reductase</shortName>
    </alternativeName>
</protein>
<evidence type="ECO:0000313" key="11">
    <source>
        <dbReference type="Proteomes" id="UP000094892"/>
    </source>
</evidence>
<organism evidence="8 11">
    <name type="scientific">Lactiplantibacillus plantarum</name>
    <name type="common">Lactobacillus plantarum</name>
    <dbReference type="NCBI Taxonomy" id="1590"/>
    <lineage>
        <taxon>Bacteria</taxon>
        <taxon>Bacillati</taxon>
        <taxon>Bacillota</taxon>
        <taxon>Bacilli</taxon>
        <taxon>Lactobacillales</taxon>
        <taxon>Lactobacillaceae</taxon>
        <taxon>Lactiplantibacillus</taxon>
    </lineage>
</organism>
<comment type="similarity">
    <text evidence="1 5">Belongs to the MsrA Met sulfoxide reductase family.</text>
</comment>
<dbReference type="HAMAP" id="MF_01401">
    <property type="entry name" value="MsrA"/>
    <property type="match status" value="1"/>
</dbReference>
<comment type="function">
    <text evidence="5">Has an important function as a repair enzyme for proteins that have been inactivated by oxidation. Catalyzes the reversible oxidation-reduction of methionine sulfoxide in proteins to methionine.</text>
</comment>
<name>A0A166H9F9_LACPN</name>
<dbReference type="EMBL" id="LUXM01000040">
    <property type="protein sequence ID" value="KZU91505.1"/>
    <property type="molecule type" value="Genomic_DNA"/>
</dbReference>
<comment type="catalytic activity">
    <reaction evidence="4 5">
        <text>[thioredoxin]-disulfide + L-methionine + H2O = L-methionine (S)-S-oxide + [thioredoxin]-dithiol</text>
        <dbReference type="Rhea" id="RHEA:19993"/>
        <dbReference type="Rhea" id="RHEA-COMP:10698"/>
        <dbReference type="Rhea" id="RHEA-COMP:10700"/>
        <dbReference type="ChEBI" id="CHEBI:15377"/>
        <dbReference type="ChEBI" id="CHEBI:29950"/>
        <dbReference type="ChEBI" id="CHEBI:50058"/>
        <dbReference type="ChEBI" id="CHEBI:57844"/>
        <dbReference type="ChEBI" id="CHEBI:58772"/>
        <dbReference type="EC" id="1.8.4.11"/>
    </reaction>
</comment>
<dbReference type="PANTHER" id="PTHR43774">
    <property type="entry name" value="PEPTIDE METHIONINE SULFOXIDE REDUCTASE"/>
    <property type="match status" value="1"/>
</dbReference>
<dbReference type="EC" id="1.8.4.11" evidence="5"/>
<dbReference type="EMBL" id="CP066817">
    <property type="protein sequence ID" value="QQM60026.1"/>
    <property type="molecule type" value="Genomic_DNA"/>
</dbReference>
<dbReference type="RefSeq" id="WP_003643161.1">
    <property type="nucleotide sequence ID" value="NZ_AP028145.1"/>
</dbReference>
<dbReference type="InterPro" id="IPR036509">
    <property type="entry name" value="Met_Sox_Rdtase_MsrA_sf"/>
</dbReference>
<dbReference type="Gene3D" id="3.30.1060.10">
    <property type="entry name" value="Peptide methionine sulphoxide reductase MsrA"/>
    <property type="match status" value="1"/>
</dbReference>
<evidence type="ECO:0000256" key="3">
    <source>
        <dbReference type="ARBA" id="ARBA00047806"/>
    </source>
</evidence>
<evidence type="ECO:0000256" key="1">
    <source>
        <dbReference type="ARBA" id="ARBA00005591"/>
    </source>
</evidence>
<dbReference type="AlphaFoldDB" id="A0A166H9F9"/>
<dbReference type="Pfam" id="PF08951">
    <property type="entry name" value="EntA_Immun"/>
    <property type="match status" value="1"/>
</dbReference>
<dbReference type="PANTHER" id="PTHR43774:SF1">
    <property type="entry name" value="PEPTIDE METHIONINE SULFOXIDE REDUCTASE MSRA 2"/>
    <property type="match status" value="1"/>
</dbReference>
<reference evidence="7 10" key="1">
    <citation type="submission" date="2016-03" db="EMBL/GenBank/DDBJ databases">
        <title>Comparative genomics of 54 Lactobacillus plantarum strains reveals genomic uncoupling from niche constraints.</title>
        <authorList>
            <person name="Martino M.E."/>
        </authorList>
    </citation>
    <scope>NUCLEOTIDE SEQUENCE [LARGE SCALE GENOMIC DNA]</scope>
    <source>
        <strain evidence="7 10">19.1</strain>
    </source>
</reference>
<keyword evidence="2 5" id="KW-0560">Oxidoreductase</keyword>
<dbReference type="Proteomes" id="UP000595466">
    <property type="component" value="Chromosome"/>
</dbReference>
<evidence type="ECO:0000256" key="5">
    <source>
        <dbReference type="HAMAP-Rule" id="MF_01401"/>
    </source>
</evidence>
<sequence length="267" mass="31235">MKTKPEALMRDLYNLIINPATRDWERHLLVQAKNNRQQLSPTGQLKQLEADLRPLAMRNNLTPDVMDFYLAITGNAPMPTKNNVSAYPPLSSPYEERAVFAGGCFWCMVEPFDQRPGINNVISGYTGGSWAQPTYEQVSGQYTGHVEAVEIRYDSRKISYQNLVDIYWQLIDPTDRFGQINDRGSQYRPVIFYANQHQLTIAQASKQALVDSQRYQKPIVVAIEPLQQFWPAENYHQDFYRKQPRRYRQLKKAHDHYLNWLKFKNKF</sequence>
<evidence type="ECO:0000256" key="4">
    <source>
        <dbReference type="ARBA" id="ARBA00048782"/>
    </source>
</evidence>
<evidence type="ECO:0000313" key="12">
    <source>
        <dbReference type="Proteomes" id="UP000595466"/>
    </source>
</evidence>
<evidence type="ECO:0000313" key="7">
    <source>
        <dbReference type="EMBL" id="KZU91505.1"/>
    </source>
</evidence>